<dbReference type="Gene3D" id="1.20.1070.10">
    <property type="entry name" value="Rhodopsin 7-helix transmembrane proteins"/>
    <property type="match status" value="1"/>
</dbReference>
<evidence type="ECO:0000256" key="2">
    <source>
        <dbReference type="ARBA" id="ARBA00022692"/>
    </source>
</evidence>
<dbReference type="RefSeq" id="XP_030838053.1">
    <property type="nucleotide sequence ID" value="XM_030982193.1"/>
</dbReference>
<feature type="transmembrane region" description="Helical" evidence="6">
    <location>
        <begin position="489"/>
        <end position="513"/>
    </location>
</feature>
<evidence type="ECO:0000256" key="4">
    <source>
        <dbReference type="ARBA" id="ARBA00023136"/>
    </source>
</evidence>
<feature type="transmembrane region" description="Helical" evidence="6">
    <location>
        <begin position="380"/>
        <end position="401"/>
    </location>
</feature>
<reference evidence="9" key="1">
    <citation type="submission" date="2015-02" db="EMBL/GenBank/DDBJ databases">
        <title>Genome sequencing for Strongylocentrotus purpuratus.</title>
        <authorList>
            <person name="Murali S."/>
            <person name="Liu Y."/>
            <person name="Vee V."/>
            <person name="English A."/>
            <person name="Wang M."/>
            <person name="Skinner E."/>
            <person name="Han Y."/>
            <person name="Muzny D.M."/>
            <person name="Worley K.C."/>
            <person name="Gibbs R.A."/>
        </authorList>
    </citation>
    <scope>NUCLEOTIDE SEQUENCE</scope>
</reference>
<proteinExistence type="predicted"/>
<feature type="transmembrane region" description="Helical" evidence="6">
    <location>
        <begin position="586"/>
        <end position="608"/>
    </location>
</feature>
<dbReference type="AlphaFoldDB" id="A0A7M7NKN5"/>
<keyword evidence="9" id="KW-1185">Reference proteome</keyword>
<feature type="transmembrane region" description="Helical" evidence="6">
    <location>
        <begin position="614"/>
        <end position="637"/>
    </location>
</feature>
<keyword evidence="2 6" id="KW-0812">Transmembrane</keyword>
<keyword evidence="3 6" id="KW-1133">Transmembrane helix</keyword>
<accession>A0A7M7NKN5</accession>
<dbReference type="EnsemblMetazoa" id="XM_030982193">
    <property type="protein sequence ID" value="XP_030838053"/>
    <property type="gene ID" value="LOC100892321"/>
</dbReference>
<evidence type="ECO:0000256" key="3">
    <source>
        <dbReference type="ARBA" id="ARBA00022989"/>
    </source>
</evidence>
<dbReference type="SUPFAM" id="SSF81321">
    <property type="entry name" value="Family A G protein-coupled receptor-like"/>
    <property type="match status" value="1"/>
</dbReference>
<dbReference type="InterPro" id="IPR053231">
    <property type="entry name" value="GPCR_LN-TM7"/>
</dbReference>
<dbReference type="OrthoDB" id="6134459at2759"/>
<dbReference type="InterPro" id="IPR000832">
    <property type="entry name" value="GPCR_2_secretin-like"/>
</dbReference>
<evidence type="ECO:0000256" key="5">
    <source>
        <dbReference type="SAM" id="MobiDB-lite"/>
    </source>
</evidence>
<sequence>MNMMNSRAISKKCLFMTMTMAMMIDIVVGDTTMRPMTFLPPTHPSPTQFFTHGVFTPPPRHLTTQYIVGTQGVAAPFDLNPYRTTMTPLYSPRTKLVIECPHGFEEILTPCRLPENDPPWPECHATTLQAMHRFSFDGYDSCLDAVSTIRDYLGPSVNGNETTALKYPVATVEWWAMINVTNARLLQNDIENVLEGELNNLSSSRCADFIEFGVTCSLEGDRNDSISTPLSSRELDEEWFIGQPDAFTPVWHNGSFLLFFNGSYIIPTWWNERTTYDVVESYLNDLRRQDKTREFRVCGARKVMLNCAVVLSDEKYYLKDVGNSTFVVYNETEYEDELFDYVSNNSIRICVTHNNFSTVLEQEGKVEEGPTTKTVNVQLIYSHVLFAISTLCLILLIVTYLMFPELRNFQGCAILSFALSLLISQICLQYVAPYARRTIALCQGVAVLAHFSLLCAFAWMTLLAFDLCRSFRVTQTRSHRDPASRLKRYARHSLVGWGVPLLLVIVALGLHFTENDVLPLEYGSGRNCWVYPVLANIVFFIGPVVLSLVANVILFIITVVNICRTTKMTRGALQKNRSHKHVISELLIYFKISCLMGFSWLFGLVAALGTTSALWYLFITVNGLQGISVFLSFGVNARVRKLWSKKMTSAGSSASSGSSNTTKTTSSV</sequence>
<dbReference type="CDD" id="cd15039">
    <property type="entry name" value="7tmB3_Methuselah-like"/>
    <property type="match status" value="1"/>
</dbReference>
<feature type="transmembrane region" description="Helical" evidence="6">
    <location>
        <begin position="444"/>
        <end position="468"/>
    </location>
</feature>
<organism evidence="8 9">
    <name type="scientific">Strongylocentrotus purpuratus</name>
    <name type="common">Purple sea urchin</name>
    <dbReference type="NCBI Taxonomy" id="7668"/>
    <lineage>
        <taxon>Eukaryota</taxon>
        <taxon>Metazoa</taxon>
        <taxon>Echinodermata</taxon>
        <taxon>Eleutherozoa</taxon>
        <taxon>Echinozoa</taxon>
        <taxon>Echinoidea</taxon>
        <taxon>Euechinoidea</taxon>
        <taxon>Echinacea</taxon>
        <taxon>Camarodonta</taxon>
        <taxon>Echinidea</taxon>
        <taxon>Strongylocentrotidae</taxon>
        <taxon>Strongylocentrotus</taxon>
    </lineage>
</organism>
<dbReference type="Pfam" id="PF00002">
    <property type="entry name" value="7tm_2"/>
    <property type="match status" value="1"/>
</dbReference>
<dbReference type="PANTHER" id="PTHR45902:SF1">
    <property type="entry name" value="LATROPHILIN RECEPTOR-LIKE PROTEIN A"/>
    <property type="match status" value="1"/>
</dbReference>
<dbReference type="OMA" id="NSVRICI"/>
<dbReference type="KEGG" id="spu:100892321"/>
<name>A0A7M7NKN5_STRPU</name>
<dbReference type="GO" id="GO:0004930">
    <property type="term" value="F:G protein-coupled receptor activity"/>
    <property type="evidence" value="ECO:0007669"/>
    <property type="project" value="InterPro"/>
</dbReference>
<feature type="transmembrane region" description="Helical" evidence="6">
    <location>
        <begin position="413"/>
        <end position="432"/>
    </location>
</feature>
<feature type="transmembrane region" description="Helical" evidence="6">
    <location>
        <begin position="533"/>
        <end position="560"/>
    </location>
</feature>
<reference evidence="8" key="2">
    <citation type="submission" date="2021-01" db="UniProtKB">
        <authorList>
            <consortium name="EnsemblMetazoa"/>
        </authorList>
    </citation>
    <scope>IDENTIFICATION</scope>
</reference>
<dbReference type="GO" id="GO:0007166">
    <property type="term" value="P:cell surface receptor signaling pathway"/>
    <property type="evidence" value="ECO:0007669"/>
    <property type="project" value="InterPro"/>
</dbReference>
<dbReference type="InterPro" id="IPR017981">
    <property type="entry name" value="GPCR_2-like_7TM"/>
</dbReference>
<dbReference type="GO" id="GO:0016020">
    <property type="term" value="C:membrane"/>
    <property type="evidence" value="ECO:0007669"/>
    <property type="project" value="UniProtKB-SubCell"/>
</dbReference>
<dbReference type="PROSITE" id="PS50261">
    <property type="entry name" value="G_PROTEIN_RECEP_F2_4"/>
    <property type="match status" value="1"/>
</dbReference>
<dbReference type="InParanoid" id="A0A7M7NKN5"/>
<evidence type="ECO:0000259" key="7">
    <source>
        <dbReference type="PROSITE" id="PS50261"/>
    </source>
</evidence>
<comment type="subcellular location">
    <subcellularLocation>
        <location evidence="1">Membrane</location>
        <topology evidence="1">Multi-pass membrane protein</topology>
    </subcellularLocation>
</comment>
<evidence type="ECO:0000313" key="8">
    <source>
        <dbReference type="EnsemblMetazoa" id="XP_030838053"/>
    </source>
</evidence>
<feature type="domain" description="G-protein coupled receptors family 2 profile 2" evidence="7">
    <location>
        <begin position="378"/>
        <end position="637"/>
    </location>
</feature>
<evidence type="ECO:0000313" key="9">
    <source>
        <dbReference type="Proteomes" id="UP000007110"/>
    </source>
</evidence>
<dbReference type="GeneID" id="100892321"/>
<evidence type="ECO:0000256" key="1">
    <source>
        <dbReference type="ARBA" id="ARBA00004141"/>
    </source>
</evidence>
<dbReference type="Proteomes" id="UP000007110">
    <property type="component" value="Unassembled WGS sequence"/>
</dbReference>
<dbReference type="PANTHER" id="PTHR45902">
    <property type="entry name" value="LATROPHILIN RECEPTOR-LIKE PROTEIN A"/>
    <property type="match status" value="1"/>
</dbReference>
<protein>
    <recommendedName>
        <fullName evidence="7">G-protein coupled receptors family 2 profile 2 domain-containing protein</fullName>
    </recommendedName>
</protein>
<keyword evidence="4 6" id="KW-0472">Membrane</keyword>
<evidence type="ECO:0000256" key="6">
    <source>
        <dbReference type="SAM" id="Phobius"/>
    </source>
</evidence>
<feature type="region of interest" description="Disordered" evidence="5">
    <location>
        <begin position="649"/>
        <end position="668"/>
    </location>
</feature>